<evidence type="ECO:0000313" key="9">
    <source>
        <dbReference type="EMBL" id="PZA20591.1"/>
    </source>
</evidence>
<evidence type="ECO:0000256" key="4">
    <source>
        <dbReference type="ARBA" id="ARBA00022989"/>
    </source>
</evidence>
<dbReference type="Proteomes" id="UP000580718">
    <property type="component" value="Unassembled WGS sequence"/>
</dbReference>
<dbReference type="EMBL" id="JACIBU010000001">
    <property type="protein sequence ID" value="MBB3676279.1"/>
    <property type="molecule type" value="Genomic_DNA"/>
</dbReference>
<evidence type="ECO:0000256" key="1">
    <source>
        <dbReference type="ARBA" id="ARBA00004651"/>
    </source>
</evidence>
<evidence type="ECO:0000256" key="5">
    <source>
        <dbReference type="ARBA" id="ARBA00023136"/>
    </source>
</evidence>
<dbReference type="AlphaFoldDB" id="A0A323V7Q7"/>
<evidence type="ECO:0000313" key="8">
    <source>
        <dbReference type="EMBL" id="MBB3676279.1"/>
    </source>
</evidence>
<keyword evidence="5 6" id="KW-0472">Membrane</keyword>
<dbReference type="InterPro" id="IPR003838">
    <property type="entry name" value="ABC3_permease_C"/>
</dbReference>
<dbReference type="GO" id="GO:0005886">
    <property type="term" value="C:plasma membrane"/>
    <property type="evidence" value="ECO:0007669"/>
    <property type="project" value="UniProtKB-SubCell"/>
</dbReference>
<evidence type="ECO:0000313" key="10">
    <source>
        <dbReference type="Proteomes" id="UP000247602"/>
    </source>
</evidence>
<keyword evidence="4 6" id="KW-1133">Transmembrane helix</keyword>
<feature type="transmembrane region" description="Helical" evidence="6">
    <location>
        <begin position="353"/>
        <end position="374"/>
    </location>
</feature>
<comment type="subcellular location">
    <subcellularLocation>
        <location evidence="1">Cell membrane</location>
        <topology evidence="1">Multi-pass membrane protein</topology>
    </subcellularLocation>
</comment>
<dbReference type="InterPro" id="IPR038766">
    <property type="entry name" value="Membrane_comp_ABC_pdt"/>
</dbReference>
<feature type="domain" description="ABC3 transporter permease C-terminal" evidence="7">
    <location>
        <begin position="265"/>
        <end position="385"/>
    </location>
</feature>
<reference evidence="9 10" key="1">
    <citation type="submission" date="2018-06" db="EMBL/GenBank/DDBJ databases">
        <title>Draft genome sequence of Modestobacter versicolor CP153-2.</title>
        <authorList>
            <person name="Gundlapally S.R."/>
        </authorList>
    </citation>
    <scope>NUCLEOTIDE SEQUENCE [LARGE SCALE GENOMIC DNA]</scope>
    <source>
        <strain evidence="9 10">CP153-2</strain>
    </source>
</reference>
<reference evidence="8 11" key="2">
    <citation type="submission" date="2020-08" db="EMBL/GenBank/DDBJ databases">
        <title>Sequencing the genomes of 1000 actinobacteria strains.</title>
        <authorList>
            <person name="Klenk H.-P."/>
        </authorList>
    </citation>
    <scope>NUCLEOTIDE SEQUENCE [LARGE SCALE GENOMIC DNA]</scope>
    <source>
        <strain evidence="8 11">DSM 16678</strain>
    </source>
</reference>
<dbReference type="Pfam" id="PF02687">
    <property type="entry name" value="FtsX"/>
    <property type="match status" value="2"/>
</dbReference>
<evidence type="ECO:0000259" key="7">
    <source>
        <dbReference type="Pfam" id="PF02687"/>
    </source>
</evidence>
<feature type="domain" description="ABC3 transporter permease C-terminal" evidence="7">
    <location>
        <begin position="722"/>
        <end position="833"/>
    </location>
</feature>
<feature type="transmembrane region" description="Helical" evidence="6">
    <location>
        <begin position="309"/>
        <end position="333"/>
    </location>
</feature>
<name>A0A323V7Q7_9ACTN</name>
<dbReference type="PANTHER" id="PTHR30287">
    <property type="entry name" value="MEMBRANE COMPONENT OF PREDICTED ABC SUPERFAMILY METABOLITE UPTAKE TRANSPORTER"/>
    <property type="match status" value="1"/>
</dbReference>
<feature type="transmembrane region" description="Helical" evidence="6">
    <location>
        <begin position="713"/>
        <end position="733"/>
    </location>
</feature>
<proteinExistence type="predicted"/>
<sequence>MEHLALQMARTRLVALLAVAFAVLGGAALVTATGVLGESGLRSHVDAGRFAGADVVVSADQTLPVAEDLDTALPERARIPADLVDELADLPGVTAAVGDLSFPAALVGADGQVVPTVDPAAAGHGWSSVELTGDAALDGSAPTGTGEVALGSDVAPAASVGDTVDLVVAGQSARYRVSGLVEATGLFFADATAADLAEQAGAATPGDVDLIGLRTEPGTTDVVADAARDLVAGSSLTVATGGDRGDVAEPGAAAARPLLLLLAGSLSGILLLVVGFAVAGALAVSIAGQRRELALLRAIGATPRQIRRLAAGQALAIAAVAVVPGVALGFLLAGQMRRLLVDIGMLPAGLPLTVSPLPGVAAVLLLGLVVWVAARSAAWRTSRLPATEAVNESRTEPRAPSRVRTLVGGLLVVAATVLSVTPLFVRSQLGAAVVPLGGLIGAIGFALAAPALLRGLGDVVARRLPAGLSAPSWLAVANLRGYTLRVAGVVASLAMVVVFALTYTLSTTTVLSAGTRDVRDGTLAQYTVGADALGGVPAGLAGDVAAVPGVTAAVPTASTTVLWEYSELGDPTVESGTALVLDPAAPEVLDLGVRDGDLAGLTGATVAVGDDVAEARDAGLGATVELVLGDGAPVQAEVVAVYDRVLGFGPVVLSADLAAGHRDTGLAEQLLVRTDGSAAARDGLAALVADRPGVTLTDAAPRESSLADAPAEVWLNLATISVLMGYLVLSIANKLVAVTAQRRAEIAVLRLTGTTPRQVRSMMRREATVIAAVALAAGLALSAVGVLSLGVGFLGRPWPAGPWWLTPAAALAVAAIAFLTTELPTRRALRTEPASALSHAG</sequence>
<protein>
    <submittedName>
        <fullName evidence="9">ABC transporter permease</fullName>
    </submittedName>
    <submittedName>
        <fullName evidence="8">Putative ABC transport system permease protein</fullName>
    </submittedName>
</protein>
<keyword evidence="3 6" id="KW-0812">Transmembrane</keyword>
<evidence type="ECO:0000313" key="11">
    <source>
        <dbReference type="Proteomes" id="UP000580718"/>
    </source>
</evidence>
<dbReference type="Proteomes" id="UP000247602">
    <property type="component" value="Unassembled WGS sequence"/>
</dbReference>
<keyword evidence="10" id="KW-1185">Reference proteome</keyword>
<organism evidence="9 10">
    <name type="scientific">Modestobacter versicolor</name>
    <dbReference type="NCBI Taxonomy" id="429133"/>
    <lineage>
        <taxon>Bacteria</taxon>
        <taxon>Bacillati</taxon>
        <taxon>Actinomycetota</taxon>
        <taxon>Actinomycetes</taxon>
        <taxon>Geodermatophilales</taxon>
        <taxon>Geodermatophilaceae</taxon>
        <taxon>Modestobacter</taxon>
    </lineage>
</organism>
<feature type="transmembrane region" description="Helical" evidence="6">
    <location>
        <begin position="431"/>
        <end position="453"/>
    </location>
</feature>
<dbReference type="RefSeq" id="WP_110552972.1">
    <property type="nucleotide sequence ID" value="NZ_JACIBU010000001.1"/>
</dbReference>
<dbReference type="PANTHER" id="PTHR30287:SF1">
    <property type="entry name" value="INNER MEMBRANE PROTEIN"/>
    <property type="match status" value="1"/>
</dbReference>
<evidence type="ECO:0000256" key="3">
    <source>
        <dbReference type="ARBA" id="ARBA00022692"/>
    </source>
</evidence>
<gene>
    <name evidence="9" type="ORF">DMO24_14690</name>
    <name evidence="8" type="ORF">FHX36_002014</name>
</gene>
<evidence type="ECO:0000256" key="6">
    <source>
        <dbReference type="SAM" id="Phobius"/>
    </source>
</evidence>
<keyword evidence="2" id="KW-1003">Cell membrane</keyword>
<accession>A0A323V7Q7</accession>
<evidence type="ECO:0000256" key="2">
    <source>
        <dbReference type="ARBA" id="ARBA00022475"/>
    </source>
</evidence>
<dbReference type="EMBL" id="QKNV01000164">
    <property type="protein sequence ID" value="PZA20591.1"/>
    <property type="molecule type" value="Genomic_DNA"/>
</dbReference>
<comment type="caution">
    <text evidence="9">The sequence shown here is derived from an EMBL/GenBank/DDBJ whole genome shotgun (WGS) entry which is preliminary data.</text>
</comment>
<feature type="transmembrane region" description="Helical" evidence="6">
    <location>
        <begin position="482"/>
        <end position="503"/>
    </location>
</feature>
<feature type="transmembrane region" description="Helical" evidence="6">
    <location>
        <begin position="801"/>
        <end position="820"/>
    </location>
</feature>
<feature type="transmembrane region" description="Helical" evidence="6">
    <location>
        <begin position="258"/>
        <end position="288"/>
    </location>
</feature>
<dbReference type="OrthoDB" id="3223244at2"/>
<feature type="transmembrane region" description="Helical" evidence="6">
    <location>
        <begin position="767"/>
        <end position="795"/>
    </location>
</feature>
<feature type="transmembrane region" description="Helical" evidence="6">
    <location>
        <begin position="403"/>
        <end position="425"/>
    </location>
</feature>